<comment type="catalytic activity">
    <reaction evidence="1">
        <text>(7,8-dihydropterin-6-yl)methyl diphosphate + 4-aminobenzoate = 7,8-dihydropteroate + diphosphate</text>
        <dbReference type="Rhea" id="RHEA:19949"/>
        <dbReference type="ChEBI" id="CHEBI:17836"/>
        <dbReference type="ChEBI" id="CHEBI:17839"/>
        <dbReference type="ChEBI" id="CHEBI:33019"/>
        <dbReference type="ChEBI" id="CHEBI:72950"/>
        <dbReference type="EC" id="2.5.1.15"/>
    </reaction>
</comment>
<dbReference type="SUPFAM" id="SSF51717">
    <property type="entry name" value="Dihydropteroate synthetase-like"/>
    <property type="match status" value="1"/>
</dbReference>
<evidence type="ECO:0000256" key="8">
    <source>
        <dbReference type="ARBA" id="ARBA00022842"/>
    </source>
</evidence>
<dbReference type="EMBL" id="JAGIOE010000001">
    <property type="protein sequence ID" value="MBP2372520.1"/>
    <property type="molecule type" value="Genomic_DNA"/>
</dbReference>
<gene>
    <name evidence="12" type="ORF">JOF46_000432</name>
</gene>
<evidence type="ECO:0000313" key="13">
    <source>
        <dbReference type="Proteomes" id="UP000766570"/>
    </source>
</evidence>
<keyword evidence="8 10" id="KW-0460">Magnesium</keyword>
<dbReference type="PANTHER" id="PTHR20941:SF1">
    <property type="entry name" value="FOLIC ACID SYNTHESIS PROTEIN FOL1"/>
    <property type="match status" value="1"/>
</dbReference>
<evidence type="ECO:0000313" key="12">
    <source>
        <dbReference type="EMBL" id="MBP2372520.1"/>
    </source>
</evidence>
<evidence type="ECO:0000259" key="11">
    <source>
        <dbReference type="PROSITE" id="PS50972"/>
    </source>
</evidence>
<keyword evidence="9 10" id="KW-0289">Folate biosynthesis</keyword>
<keyword evidence="7 10" id="KW-0479">Metal-binding</keyword>
<dbReference type="GO" id="GO:0004156">
    <property type="term" value="F:dihydropteroate synthase activity"/>
    <property type="evidence" value="ECO:0007669"/>
    <property type="project" value="UniProtKB-EC"/>
</dbReference>
<dbReference type="EC" id="2.5.1.15" evidence="5 10"/>
<dbReference type="PROSITE" id="PS00793">
    <property type="entry name" value="DHPS_2"/>
    <property type="match status" value="1"/>
</dbReference>
<evidence type="ECO:0000256" key="4">
    <source>
        <dbReference type="ARBA" id="ARBA00009503"/>
    </source>
</evidence>
<dbReference type="PROSITE" id="PS50972">
    <property type="entry name" value="PTERIN_BINDING"/>
    <property type="match status" value="1"/>
</dbReference>
<comment type="pathway">
    <text evidence="3 10">Cofactor biosynthesis; tetrahydrofolate biosynthesis; 7,8-dihydrofolate from 2-amino-4-hydroxy-6-hydroxymethyl-7,8-dihydropteridine diphosphate and 4-aminobenzoate: step 1/2.</text>
</comment>
<comment type="caution">
    <text evidence="12">The sequence shown here is derived from an EMBL/GenBank/DDBJ whole genome shotgun (WGS) entry which is preliminary data.</text>
</comment>
<comment type="function">
    <text evidence="10">Catalyzes the condensation of para-aminobenzoate (pABA) with 6-hydroxymethyl-7,8-dihydropterin diphosphate (DHPt-PP) to form 7,8-dihydropteroate (H2Pte), the immediate precursor of folate derivatives.</text>
</comment>
<evidence type="ECO:0000256" key="1">
    <source>
        <dbReference type="ARBA" id="ARBA00000012"/>
    </source>
</evidence>
<feature type="domain" description="Pterin-binding" evidence="11">
    <location>
        <begin position="35"/>
        <end position="292"/>
    </location>
</feature>
<organism evidence="12 13">
    <name type="scientific">Paeniglutamicibacter psychrophenolicus</name>
    <dbReference type="NCBI Taxonomy" id="257454"/>
    <lineage>
        <taxon>Bacteria</taxon>
        <taxon>Bacillati</taxon>
        <taxon>Actinomycetota</taxon>
        <taxon>Actinomycetes</taxon>
        <taxon>Micrococcales</taxon>
        <taxon>Micrococcaceae</taxon>
        <taxon>Paeniglutamicibacter</taxon>
    </lineage>
</organism>
<dbReference type="PANTHER" id="PTHR20941">
    <property type="entry name" value="FOLATE SYNTHESIS PROTEINS"/>
    <property type="match status" value="1"/>
</dbReference>
<dbReference type="PROSITE" id="PS00792">
    <property type="entry name" value="DHPS_1"/>
    <property type="match status" value="1"/>
</dbReference>
<reference evidence="12 13" key="1">
    <citation type="submission" date="2021-03" db="EMBL/GenBank/DDBJ databases">
        <title>Sequencing the genomes of 1000 actinobacteria strains.</title>
        <authorList>
            <person name="Klenk H.-P."/>
        </authorList>
    </citation>
    <scope>NUCLEOTIDE SEQUENCE [LARGE SCALE GENOMIC DNA]</scope>
    <source>
        <strain evidence="12 13">DSM 15454</strain>
    </source>
</reference>
<evidence type="ECO:0000256" key="6">
    <source>
        <dbReference type="ARBA" id="ARBA00022679"/>
    </source>
</evidence>
<sequence>MSLGAIPGTGPATSPLPVIKKSTARTMAELPTDRTLVMGILNITEDSFSDGGKYATADEAISHGLRMYYGGADIIDVGGESTRPGAEPVDPAVEQGRILPVITALAKAGAIISVDTMHTSTARAAMAAGAHIVNDVSGLTHEADMPALIAETGAPYVLMHRRGDAASMTTEANYTDVVAEVIEELLALRETFLAAGVAPEQLILDPGLGFAKDHEHNWELLRALDSFTALGHRVLVGTSRKRFLGALLTVDSKPAVPTARDAATAATSALAAANGAWGVRVHDVPGNLDAVKVATAWSAARVPAL</sequence>
<dbReference type="InterPro" id="IPR011005">
    <property type="entry name" value="Dihydropteroate_synth-like_sf"/>
</dbReference>
<dbReference type="InterPro" id="IPR006390">
    <property type="entry name" value="DHP_synth_dom"/>
</dbReference>
<evidence type="ECO:0000256" key="3">
    <source>
        <dbReference type="ARBA" id="ARBA00004763"/>
    </source>
</evidence>
<dbReference type="Proteomes" id="UP000766570">
    <property type="component" value="Unassembled WGS sequence"/>
</dbReference>
<evidence type="ECO:0000256" key="9">
    <source>
        <dbReference type="ARBA" id="ARBA00022909"/>
    </source>
</evidence>
<dbReference type="Gene3D" id="3.20.20.20">
    <property type="entry name" value="Dihydropteroate synthase-like"/>
    <property type="match status" value="1"/>
</dbReference>
<evidence type="ECO:0000256" key="2">
    <source>
        <dbReference type="ARBA" id="ARBA00001946"/>
    </source>
</evidence>
<dbReference type="InterPro" id="IPR045031">
    <property type="entry name" value="DHP_synth-like"/>
</dbReference>
<dbReference type="NCBIfam" id="TIGR01496">
    <property type="entry name" value="DHPS"/>
    <property type="match status" value="1"/>
</dbReference>
<evidence type="ECO:0000256" key="10">
    <source>
        <dbReference type="RuleBase" id="RU361205"/>
    </source>
</evidence>
<protein>
    <recommendedName>
        <fullName evidence="5 10">Dihydropteroate synthase</fullName>
        <shortName evidence="10">DHPS</shortName>
        <ecNumber evidence="5 10">2.5.1.15</ecNumber>
    </recommendedName>
    <alternativeName>
        <fullName evidence="10">Dihydropteroate pyrophosphorylase</fullName>
    </alternativeName>
</protein>
<evidence type="ECO:0000256" key="7">
    <source>
        <dbReference type="ARBA" id="ARBA00022723"/>
    </source>
</evidence>
<evidence type="ECO:0000256" key="5">
    <source>
        <dbReference type="ARBA" id="ARBA00012458"/>
    </source>
</evidence>
<dbReference type="Pfam" id="PF00809">
    <property type="entry name" value="Pterin_bind"/>
    <property type="match status" value="1"/>
</dbReference>
<comment type="similarity">
    <text evidence="4 10">Belongs to the DHPS family.</text>
</comment>
<dbReference type="CDD" id="cd00739">
    <property type="entry name" value="DHPS"/>
    <property type="match status" value="1"/>
</dbReference>
<proteinExistence type="inferred from homology"/>
<keyword evidence="6 10" id="KW-0808">Transferase</keyword>
<dbReference type="InterPro" id="IPR000489">
    <property type="entry name" value="Pterin-binding_dom"/>
</dbReference>
<name>A0ABS4W8L7_9MICC</name>
<comment type="cofactor">
    <cofactor evidence="2 10">
        <name>Mg(2+)</name>
        <dbReference type="ChEBI" id="CHEBI:18420"/>
    </cofactor>
</comment>
<dbReference type="RefSeq" id="WP_209905830.1">
    <property type="nucleotide sequence ID" value="NZ_BAAAMI010000010.1"/>
</dbReference>
<keyword evidence="13" id="KW-1185">Reference proteome</keyword>
<accession>A0ABS4W8L7</accession>